<dbReference type="EMBL" id="ML987205">
    <property type="protein sequence ID" value="KAF2243368.1"/>
    <property type="molecule type" value="Genomic_DNA"/>
</dbReference>
<gene>
    <name evidence="9" type="ORF">BU26DRAFT_609431</name>
</gene>
<feature type="transmembrane region" description="Helical" evidence="7">
    <location>
        <begin position="111"/>
        <end position="134"/>
    </location>
</feature>
<sequence length="511" mass="57290">MDDPPTRVLANGEILNYTALANTSVMTLQKNTLYSVGYESRLEERLGVAMLVAMFALPILLTLVQYLPFMTGVSAKIKPYLIWPSVIGTYQVRPLPFLLGNSPTVGQALYVAVFVILNIVLTAVDYRVAIPHAWYGNETYYAVMAYVMWRTGEFALLLPLVIIFSGRNNILLWLTNWSHSTYMLLHRWVARVFAIHVILHSILALVLYVHTGSYETNYYLPWWIWGIVATLTTSIMLVTSGLYVRRRSYELFLITHIILAIFTIVGTWYHIWYCFQWLGNYQQPMYAACGVWSFDRLMRVMRILKTGLRGARITEIGEGYVRIDIPGVRWGVELGRTPTPTSQRSTNGAHGRITHFRASDSDAAVPTRTGSHRGDDVEKDVISTVGHALSIKEERNIGVTFFVKKSTGLTRSLAAHDDLLTLLDGPYPNTSTASILRTDRLLIISGGIGITGMLPWINAHPNVKLCWSVKKSADCLVQALDVPIQGVADKEIRIGSRANIHSLLNSEIEAG</sequence>
<feature type="transmembrane region" description="Helical" evidence="7">
    <location>
        <begin position="251"/>
        <end position="272"/>
    </location>
</feature>
<dbReference type="Proteomes" id="UP000800094">
    <property type="component" value="Unassembled WGS sequence"/>
</dbReference>
<evidence type="ECO:0000256" key="5">
    <source>
        <dbReference type="ARBA" id="ARBA00023065"/>
    </source>
</evidence>
<dbReference type="PANTHER" id="PTHR32361">
    <property type="entry name" value="FERRIC/CUPRIC REDUCTASE TRANSMEMBRANE COMPONENT"/>
    <property type="match status" value="1"/>
</dbReference>
<keyword evidence="2" id="KW-0813">Transport</keyword>
<keyword evidence="3 7" id="KW-0812">Transmembrane</keyword>
<keyword evidence="6 7" id="KW-0472">Membrane</keyword>
<dbReference type="InterPro" id="IPR039261">
    <property type="entry name" value="FNR_nucleotide-bd"/>
</dbReference>
<evidence type="ECO:0000256" key="7">
    <source>
        <dbReference type="SAM" id="Phobius"/>
    </source>
</evidence>
<dbReference type="GO" id="GO:0015677">
    <property type="term" value="P:copper ion import"/>
    <property type="evidence" value="ECO:0007669"/>
    <property type="project" value="TreeGrafter"/>
</dbReference>
<feature type="transmembrane region" description="Helical" evidence="7">
    <location>
        <begin position="222"/>
        <end position="244"/>
    </location>
</feature>
<feature type="transmembrane region" description="Helical" evidence="7">
    <location>
        <begin position="188"/>
        <end position="210"/>
    </location>
</feature>
<dbReference type="GO" id="GO:0000293">
    <property type="term" value="F:ferric-chelate reductase activity"/>
    <property type="evidence" value="ECO:0007669"/>
    <property type="project" value="TreeGrafter"/>
</dbReference>
<comment type="subcellular location">
    <subcellularLocation>
        <location evidence="1">Membrane</location>
        <topology evidence="1">Multi-pass membrane protein</topology>
    </subcellularLocation>
</comment>
<organism evidence="9 10">
    <name type="scientific">Trematosphaeria pertusa</name>
    <dbReference type="NCBI Taxonomy" id="390896"/>
    <lineage>
        <taxon>Eukaryota</taxon>
        <taxon>Fungi</taxon>
        <taxon>Dikarya</taxon>
        <taxon>Ascomycota</taxon>
        <taxon>Pezizomycotina</taxon>
        <taxon>Dothideomycetes</taxon>
        <taxon>Pleosporomycetidae</taxon>
        <taxon>Pleosporales</taxon>
        <taxon>Massarineae</taxon>
        <taxon>Trematosphaeriaceae</taxon>
        <taxon>Trematosphaeria</taxon>
    </lineage>
</organism>
<evidence type="ECO:0000256" key="4">
    <source>
        <dbReference type="ARBA" id="ARBA00022989"/>
    </source>
</evidence>
<protein>
    <recommendedName>
        <fullName evidence="8">Ferric oxidoreductase domain-containing protein</fullName>
    </recommendedName>
</protein>
<keyword evidence="5" id="KW-0406">Ion transport</keyword>
<dbReference type="SUPFAM" id="SSF52343">
    <property type="entry name" value="Ferredoxin reductase-like, C-terminal NADP-linked domain"/>
    <property type="match status" value="1"/>
</dbReference>
<dbReference type="GeneID" id="54589254"/>
<dbReference type="InterPro" id="IPR051410">
    <property type="entry name" value="Ferric/Cupric_Reductase"/>
</dbReference>
<feature type="transmembrane region" description="Helical" evidence="7">
    <location>
        <begin position="154"/>
        <end position="176"/>
    </location>
</feature>
<evidence type="ECO:0000256" key="3">
    <source>
        <dbReference type="ARBA" id="ARBA00022692"/>
    </source>
</evidence>
<evidence type="ECO:0000313" key="9">
    <source>
        <dbReference type="EMBL" id="KAF2243368.1"/>
    </source>
</evidence>
<evidence type="ECO:0000256" key="6">
    <source>
        <dbReference type="ARBA" id="ARBA00023136"/>
    </source>
</evidence>
<feature type="transmembrane region" description="Helical" evidence="7">
    <location>
        <begin position="48"/>
        <end position="68"/>
    </location>
</feature>
<dbReference type="GO" id="GO:0006879">
    <property type="term" value="P:intracellular iron ion homeostasis"/>
    <property type="evidence" value="ECO:0007669"/>
    <property type="project" value="TreeGrafter"/>
</dbReference>
<dbReference type="GO" id="GO:0006826">
    <property type="term" value="P:iron ion transport"/>
    <property type="evidence" value="ECO:0007669"/>
    <property type="project" value="TreeGrafter"/>
</dbReference>
<name>A0A6A6I039_9PLEO</name>
<evidence type="ECO:0000256" key="2">
    <source>
        <dbReference type="ARBA" id="ARBA00022448"/>
    </source>
</evidence>
<dbReference type="AlphaFoldDB" id="A0A6A6I039"/>
<proteinExistence type="predicted"/>
<dbReference type="PANTHER" id="PTHR32361:SF9">
    <property type="entry name" value="FERRIC REDUCTASE TRANSMEMBRANE COMPONENT 3-RELATED"/>
    <property type="match status" value="1"/>
</dbReference>
<feature type="domain" description="Ferric oxidoreductase" evidence="8">
    <location>
        <begin position="156"/>
        <end position="266"/>
    </location>
</feature>
<dbReference type="GO" id="GO:0005886">
    <property type="term" value="C:plasma membrane"/>
    <property type="evidence" value="ECO:0007669"/>
    <property type="project" value="TreeGrafter"/>
</dbReference>
<reference evidence="9" key="1">
    <citation type="journal article" date="2020" name="Stud. Mycol.">
        <title>101 Dothideomycetes genomes: a test case for predicting lifestyles and emergence of pathogens.</title>
        <authorList>
            <person name="Haridas S."/>
            <person name="Albert R."/>
            <person name="Binder M."/>
            <person name="Bloem J."/>
            <person name="Labutti K."/>
            <person name="Salamov A."/>
            <person name="Andreopoulos B."/>
            <person name="Baker S."/>
            <person name="Barry K."/>
            <person name="Bills G."/>
            <person name="Bluhm B."/>
            <person name="Cannon C."/>
            <person name="Castanera R."/>
            <person name="Culley D."/>
            <person name="Daum C."/>
            <person name="Ezra D."/>
            <person name="Gonzalez J."/>
            <person name="Henrissat B."/>
            <person name="Kuo A."/>
            <person name="Liang C."/>
            <person name="Lipzen A."/>
            <person name="Lutzoni F."/>
            <person name="Magnuson J."/>
            <person name="Mondo S."/>
            <person name="Nolan M."/>
            <person name="Ohm R."/>
            <person name="Pangilinan J."/>
            <person name="Park H.-J."/>
            <person name="Ramirez L."/>
            <person name="Alfaro M."/>
            <person name="Sun H."/>
            <person name="Tritt A."/>
            <person name="Yoshinaga Y."/>
            <person name="Zwiers L.-H."/>
            <person name="Turgeon B."/>
            <person name="Goodwin S."/>
            <person name="Spatafora J."/>
            <person name="Crous P."/>
            <person name="Grigoriev I."/>
        </authorList>
    </citation>
    <scope>NUCLEOTIDE SEQUENCE</scope>
    <source>
        <strain evidence="9">CBS 122368</strain>
    </source>
</reference>
<keyword evidence="4 7" id="KW-1133">Transmembrane helix</keyword>
<dbReference type="InterPro" id="IPR013130">
    <property type="entry name" value="Fe3_Rdtase_TM_dom"/>
</dbReference>
<feature type="transmembrane region" description="Helical" evidence="7">
    <location>
        <begin position="80"/>
        <end position="99"/>
    </location>
</feature>
<evidence type="ECO:0000259" key="8">
    <source>
        <dbReference type="Pfam" id="PF01794"/>
    </source>
</evidence>
<dbReference type="Pfam" id="PF01794">
    <property type="entry name" value="Ferric_reduct"/>
    <property type="match status" value="1"/>
</dbReference>
<accession>A0A6A6I039</accession>
<evidence type="ECO:0000313" key="10">
    <source>
        <dbReference type="Proteomes" id="UP000800094"/>
    </source>
</evidence>
<keyword evidence="10" id="KW-1185">Reference proteome</keyword>
<dbReference type="RefSeq" id="XP_033678372.1">
    <property type="nucleotide sequence ID" value="XM_033835924.1"/>
</dbReference>
<evidence type="ECO:0000256" key="1">
    <source>
        <dbReference type="ARBA" id="ARBA00004141"/>
    </source>
</evidence>
<dbReference type="OrthoDB" id="167398at2759"/>